<name>A0ABM7NLW2_9FIRM</name>
<dbReference type="InterPro" id="IPR017926">
    <property type="entry name" value="GATASE"/>
</dbReference>
<dbReference type="PIRSF" id="PIRSF000495">
    <property type="entry name" value="Amidotransf_hisH"/>
    <property type="match status" value="1"/>
</dbReference>
<dbReference type="PANTHER" id="PTHR42701">
    <property type="entry name" value="IMIDAZOLE GLYCEROL PHOSPHATE SYNTHASE SUBUNIT HISH"/>
    <property type="match status" value="1"/>
</dbReference>
<reference evidence="12 13" key="1">
    <citation type="submission" date="2021-02" db="EMBL/GenBank/DDBJ databases">
        <title>Nitrogen-fixing ability and nitrogen fixation related genes of thermophilic fermentative bacteria in the genus Caldicellulosiruptor.</title>
        <authorList>
            <person name="Chen Y."/>
            <person name="Nishihara A."/>
            <person name="Haruta S."/>
        </authorList>
    </citation>
    <scope>NUCLEOTIDE SEQUENCE [LARGE SCALE GENOMIC DNA]</scope>
    <source>
        <strain evidence="12 13">YA01</strain>
    </source>
</reference>
<evidence type="ECO:0000256" key="8">
    <source>
        <dbReference type="ARBA" id="ARBA00047838"/>
    </source>
</evidence>
<dbReference type="RefSeq" id="WP_013412181.1">
    <property type="nucleotide sequence ID" value="NZ_AP024480.1"/>
</dbReference>
<feature type="active site" evidence="10">
    <location>
        <position position="184"/>
    </location>
</feature>
<sequence length="201" mass="22634">MKKIYIVDYGMGNLRSVQKAFEYIGFEAFVTSSKDEIEKAEAIVLPGVGAFDVAILNLERFGLVNVLKKKIKESVFLGICLGYQLLYEFSEEGSCEGLRIFKGEVKKFPQKENIKIPHMGWNRIKVKGNSKLLKGVDNQFVYFVHSYYVENKDKSIVSSVCEHGIEFDSSIESGNIFATQFHPEKSGEVGLQILKNFGGLL</sequence>
<evidence type="ECO:0000313" key="13">
    <source>
        <dbReference type="Proteomes" id="UP000663623"/>
    </source>
</evidence>
<evidence type="ECO:0000256" key="1">
    <source>
        <dbReference type="ARBA" id="ARBA00005091"/>
    </source>
</evidence>
<comment type="function">
    <text evidence="10">IGPS catalyzes the conversion of PRFAR and glutamine to IGP, AICAR and glutamate. The HisH subunit catalyzes the hydrolysis of glutamine to glutamate and ammonia as part of the synthesis of IGP and AICAR. The resulting ammonia molecule is channeled to the active site of HisF.</text>
</comment>
<dbReference type="HAMAP" id="MF_00278">
    <property type="entry name" value="HisH"/>
    <property type="match status" value="1"/>
</dbReference>
<dbReference type="Gene3D" id="3.40.50.880">
    <property type="match status" value="1"/>
</dbReference>
<feature type="domain" description="Glutamine amidotransferase" evidence="11">
    <location>
        <begin position="6"/>
        <end position="197"/>
    </location>
</feature>
<proteinExistence type="inferred from homology"/>
<dbReference type="NCBIfam" id="TIGR01855">
    <property type="entry name" value="IMP_synth_hisH"/>
    <property type="match status" value="1"/>
</dbReference>
<keyword evidence="7 10" id="KW-0456">Lyase</keyword>
<organism evidence="12 13">
    <name type="scientific">Caldicellulosiruptor diazotrophicus</name>
    <dbReference type="NCBI Taxonomy" id="2806205"/>
    <lineage>
        <taxon>Bacteria</taxon>
        <taxon>Bacillati</taxon>
        <taxon>Bacillota</taxon>
        <taxon>Bacillota incertae sedis</taxon>
        <taxon>Caldicellulosiruptorales</taxon>
        <taxon>Caldicellulosiruptoraceae</taxon>
        <taxon>Caldicellulosiruptor</taxon>
    </lineage>
</organism>
<keyword evidence="6 10" id="KW-0368">Histidine biosynthesis</keyword>
<dbReference type="CDD" id="cd01748">
    <property type="entry name" value="GATase1_IGP_Synthase"/>
    <property type="match status" value="1"/>
</dbReference>
<keyword evidence="4 10" id="KW-0378">Hydrolase</keyword>
<dbReference type="EC" id="4.3.2.10" evidence="10"/>
<accession>A0ABM7NLW2</accession>
<dbReference type="Proteomes" id="UP000663623">
    <property type="component" value="Chromosome"/>
</dbReference>
<dbReference type="InterPro" id="IPR029062">
    <property type="entry name" value="Class_I_gatase-like"/>
</dbReference>
<evidence type="ECO:0000256" key="6">
    <source>
        <dbReference type="ARBA" id="ARBA00023102"/>
    </source>
</evidence>
<evidence type="ECO:0000256" key="10">
    <source>
        <dbReference type="HAMAP-Rule" id="MF_00278"/>
    </source>
</evidence>
<comment type="subunit">
    <text evidence="2 10">Heterodimer of HisH and HisF.</text>
</comment>
<evidence type="ECO:0000256" key="7">
    <source>
        <dbReference type="ARBA" id="ARBA00023239"/>
    </source>
</evidence>
<evidence type="ECO:0000259" key="11">
    <source>
        <dbReference type="Pfam" id="PF00117"/>
    </source>
</evidence>
<dbReference type="EC" id="3.5.1.2" evidence="10"/>
<evidence type="ECO:0000256" key="9">
    <source>
        <dbReference type="ARBA" id="ARBA00049534"/>
    </source>
</evidence>
<protein>
    <recommendedName>
        <fullName evidence="10">Imidazole glycerol phosphate synthase subunit HisH</fullName>
        <ecNumber evidence="10">4.3.2.10</ecNumber>
    </recommendedName>
    <alternativeName>
        <fullName evidence="10">IGP synthase glutaminase subunit</fullName>
        <ecNumber evidence="10">3.5.1.2</ecNumber>
    </alternativeName>
    <alternativeName>
        <fullName evidence="10">IGP synthase subunit HisH</fullName>
    </alternativeName>
    <alternativeName>
        <fullName evidence="10">ImGP synthase subunit HisH</fullName>
        <shortName evidence="10">IGPS subunit HisH</shortName>
    </alternativeName>
</protein>
<gene>
    <name evidence="10 12" type="primary">hisH</name>
    <name evidence="12" type="ORF">CaldiYA01_10430</name>
</gene>
<keyword evidence="3 10" id="KW-0028">Amino-acid biosynthesis</keyword>
<evidence type="ECO:0000256" key="2">
    <source>
        <dbReference type="ARBA" id="ARBA00011152"/>
    </source>
</evidence>
<dbReference type="SUPFAM" id="SSF52317">
    <property type="entry name" value="Class I glutamine amidotransferase-like"/>
    <property type="match status" value="1"/>
</dbReference>
<dbReference type="PANTHER" id="PTHR42701:SF1">
    <property type="entry name" value="IMIDAZOLE GLYCEROL PHOSPHATE SYNTHASE SUBUNIT HISH"/>
    <property type="match status" value="1"/>
</dbReference>
<evidence type="ECO:0000313" key="12">
    <source>
        <dbReference type="EMBL" id="BCS81083.1"/>
    </source>
</evidence>
<evidence type="ECO:0000256" key="3">
    <source>
        <dbReference type="ARBA" id="ARBA00022605"/>
    </source>
</evidence>
<dbReference type="Pfam" id="PF00117">
    <property type="entry name" value="GATase"/>
    <property type="match status" value="1"/>
</dbReference>
<keyword evidence="5 10" id="KW-0315">Glutamine amidotransferase</keyword>
<keyword evidence="10" id="KW-0963">Cytoplasm</keyword>
<dbReference type="InterPro" id="IPR010139">
    <property type="entry name" value="Imidazole-glycPsynth_HisH"/>
</dbReference>
<comment type="catalytic activity">
    <reaction evidence="8 10">
        <text>5-[(5-phospho-1-deoxy-D-ribulos-1-ylimino)methylamino]-1-(5-phospho-beta-D-ribosyl)imidazole-4-carboxamide + L-glutamine = D-erythro-1-(imidazol-4-yl)glycerol 3-phosphate + 5-amino-1-(5-phospho-beta-D-ribosyl)imidazole-4-carboxamide + L-glutamate + H(+)</text>
        <dbReference type="Rhea" id="RHEA:24793"/>
        <dbReference type="ChEBI" id="CHEBI:15378"/>
        <dbReference type="ChEBI" id="CHEBI:29985"/>
        <dbReference type="ChEBI" id="CHEBI:58278"/>
        <dbReference type="ChEBI" id="CHEBI:58359"/>
        <dbReference type="ChEBI" id="CHEBI:58475"/>
        <dbReference type="ChEBI" id="CHEBI:58525"/>
        <dbReference type="EC" id="4.3.2.10"/>
    </reaction>
</comment>
<dbReference type="EMBL" id="AP024480">
    <property type="protein sequence ID" value="BCS81083.1"/>
    <property type="molecule type" value="Genomic_DNA"/>
</dbReference>
<keyword evidence="13" id="KW-1185">Reference proteome</keyword>
<comment type="catalytic activity">
    <reaction evidence="9 10">
        <text>L-glutamine + H2O = L-glutamate + NH4(+)</text>
        <dbReference type="Rhea" id="RHEA:15889"/>
        <dbReference type="ChEBI" id="CHEBI:15377"/>
        <dbReference type="ChEBI" id="CHEBI:28938"/>
        <dbReference type="ChEBI" id="CHEBI:29985"/>
        <dbReference type="ChEBI" id="CHEBI:58359"/>
        <dbReference type="EC" id="3.5.1.2"/>
    </reaction>
</comment>
<feature type="active site" description="Nucleophile" evidence="10">
    <location>
        <position position="80"/>
    </location>
</feature>
<evidence type="ECO:0000256" key="5">
    <source>
        <dbReference type="ARBA" id="ARBA00022962"/>
    </source>
</evidence>
<comment type="pathway">
    <text evidence="1 10">Amino-acid biosynthesis; L-histidine biosynthesis; L-histidine from 5-phospho-alpha-D-ribose 1-diphosphate: step 5/9.</text>
</comment>
<evidence type="ECO:0000256" key="4">
    <source>
        <dbReference type="ARBA" id="ARBA00022801"/>
    </source>
</evidence>
<dbReference type="PROSITE" id="PS51273">
    <property type="entry name" value="GATASE_TYPE_1"/>
    <property type="match status" value="1"/>
</dbReference>
<comment type="subcellular location">
    <subcellularLocation>
        <location evidence="10">Cytoplasm</location>
    </subcellularLocation>
</comment>
<feature type="active site" evidence="10">
    <location>
        <position position="182"/>
    </location>
</feature>